<name>A0A4R0YUT4_9GAMM</name>
<dbReference type="Gene3D" id="3.40.50.720">
    <property type="entry name" value="NAD(P)-binding Rossmann-like Domain"/>
    <property type="match status" value="1"/>
</dbReference>
<dbReference type="Pfam" id="PF13561">
    <property type="entry name" value="adh_short_C2"/>
    <property type="match status" value="1"/>
</dbReference>
<comment type="caution">
    <text evidence="2">The sequence shown here is derived from an EMBL/GenBank/DDBJ whole genome shotgun (WGS) entry which is preliminary data.</text>
</comment>
<dbReference type="FunFam" id="3.40.50.720:FF:000084">
    <property type="entry name" value="Short-chain dehydrogenase reductase"/>
    <property type="match status" value="1"/>
</dbReference>
<dbReference type="SUPFAM" id="SSF51735">
    <property type="entry name" value="NAD(P)-binding Rossmann-fold domains"/>
    <property type="match status" value="1"/>
</dbReference>
<dbReference type="InterPro" id="IPR050259">
    <property type="entry name" value="SDR"/>
</dbReference>
<dbReference type="AlphaFoldDB" id="A0A4R0YUT4"/>
<reference evidence="2 3" key="1">
    <citation type="submission" date="2019-02" db="EMBL/GenBank/DDBJ databases">
        <title>Dyella amyloliquefaciens sp. nov., isolated from forest soil.</title>
        <authorList>
            <person name="Gao Z.-H."/>
            <person name="Qiu L.-H."/>
        </authorList>
    </citation>
    <scope>NUCLEOTIDE SEQUENCE [LARGE SCALE GENOMIC DNA]</scope>
    <source>
        <strain evidence="2 3">KACC 12747</strain>
    </source>
</reference>
<protein>
    <submittedName>
        <fullName evidence="2">SDR family oxidoreductase</fullName>
    </submittedName>
</protein>
<dbReference type="PANTHER" id="PTHR42879">
    <property type="entry name" value="3-OXOACYL-(ACYL-CARRIER-PROTEIN) REDUCTASE"/>
    <property type="match status" value="1"/>
</dbReference>
<comment type="similarity">
    <text evidence="1">Belongs to the short-chain dehydrogenases/reductases (SDR) family.</text>
</comment>
<evidence type="ECO:0000313" key="3">
    <source>
        <dbReference type="Proteomes" id="UP000291822"/>
    </source>
</evidence>
<dbReference type="InterPro" id="IPR002347">
    <property type="entry name" value="SDR_fam"/>
</dbReference>
<dbReference type="Proteomes" id="UP000291822">
    <property type="component" value="Unassembled WGS sequence"/>
</dbReference>
<evidence type="ECO:0000256" key="1">
    <source>
        <dbReference type="ARBA" id="ARBA00006484"/>
    </source>
</evidence>
<organism evidence="2 3">
    <name type="scientific">Dyella soli</name>
    <dbReference type="NCBI Taxonomy" id="522319"/>
    <lineage>
        <taxon>Bacteria</taxon>
        <taxon>Pseudomonadati</taxon>
        <taxon>Pseudomonadota</taxon>
        <taxon>Gammaproteobacteria</taxon>
        <taxon>Lysobacterales</taxon>
        <taxon>Rhodanobacteraceae</taxon>
        <taxon>Dyella</taxon>
    </lineage>
</organism>
<proteinExistence type="inferred from homology"/>
<dbReference type="InterPro" id="IPR036291">
    <property type="entry name" value="NAD(P)-bd_dom_sf"/>
</dbReference>
<gene>
    <name evidence="2" type="ORF">EZM97_14155</name>
</gene>
<dbReference type="RefSeq" id="WP_131407736.1">
    <property type="nucleotide sequence ID" value="NZ_SJTG01000002.1"/>
</dbReference>
<keyword evidence="3" id="KW-1185">Reference proteome</keyword>
<accession>A0A4R0YUT4</accession>
<dbReference type="PRINTS" id="PR00081">
    <property type="entry name" value="GDHRDH"/>
</dbReference>
<evidence type="ECO:0000313" key="2">
    <source>
        <dbReference type="EMBL" id="TCI10070.1"/>
    </source>
</evidence>
<sequence length="264" mass="27735">MRIDLSERRAIVTGSTAGIGMAIARGLAAAGAQVVITGRTAARVDAALAALSQDVPGARLSGVAGDLGTSDGAQRLMEQVPEADILINNLGIFEPKPFFEISDADWLRFFEVNVLSGVRLSRHYAPGMARRGWGRIQFVSSESGLQIPAEMVHYGMTKTAQLAVSRGLAETLAGTGVTVNAILPGPTRSEGVADFFGKIAAEQNTSQAQVERDFIQTHRPTSLIKRLATVEEVANLAVYLASEQASATTGAAMRVDGGVVQSIA</sequence>
<dbReference type="EMBL" id="SJTG01000002">
    <property type="protein sequence ID" value="TCI10070.1"/>
    <property type="molecule type" value="Genomic_DNA"/>
</dbReference>